<evidence type="ECO:0000313" key="8">
    <source>
        <dbReference type="Proteomes" id="UP000594263"/>
    </source>
</evidence>
<name>A0A7N0RJ69_KALFE</name>
<evidence type="ECO:0000256" key="4">
    <source>
        <dbReference type="PROSITE-ProRule" id="PRU00176"/>
    </source>
</evidence>
<feature type="region of interest" description="Disordered" evidence="5">
    <location>
        <begin position="1"/>
        <end position="38"/>
    </location>
</feature>
<keyword evidence="8" id="KW-1185">Reference proteome</keyword>
<dbReference type="GO" id="GO:0140691">
    <property type="term" value="F:RNA folding chaperone"/>
    <property type="evidence" value="ECO:0007669"/>
    <property type="project" value="EnsemblPlants"/>
</dbReference>
<evidence type="ECO:0000259" key="6">
    <source>
        <dbReference type="PROSITE" id="PS50102"/>
    </source>
</evidence>
<dbReference type="EnsemblPlants" id="Kaladp0011s0584.1.v1.1">
    <property type="protein sequence ID" value="Kaladp0011s0584.1.v1.1"/>
    <property type="gene ID" value="Kaladp0011s0584.v1.1"/>
</dbReference>
<evidence type="ECO:0000256" key="1">
    <source>
        <dbReference type="ARBA" id="ARBA00004604"/>
    </source>
</evidence>
<dbReference type="Proteomes" id="UP000594263">
    <property type="component" value="Unplaced"/>
</dbReference>
<evidence type="ECO:0000256" key="3">
    <source>
        <dbReference type="ARBA" id="ARBA00023242"/>
    </source>
</evidence>
<dbReference type="SMART" id="SM00360">
    <property type="entry name" value="RRM"/>
    <property type="match status" value="1"/>
</dbReference>
<evidence type="ECO:0000256" key="2">
    <source>
        <dbReference type="ARBA" id="ARBA00022884"/>
    </source>
</evidence>
<dbReference type="InterPro" id="IPR000504">
    <property type="entry name" value="RRM_dom"/>
</dbReference>
<dbReference type="GO" id="GO:0003723">
    <property type="term" value="F:RNA binding"/>
    <property type="evidence" value="ECO:0007669"/>
    <property type="project" value="UniProtKB-UniRule"/>
</dbReference>
<sequence>MGAKGRKSLTNKLQQKALQRVEASAKKEAAPADYLPLEGGPARKLPVQKEPVDKATVLYIGRIPHGFYEDEMKAFFSQFGVVKRLRLARNRKTGRSKHYGYIEFLSPEVAKIAAEAMHNHLLFEHLLQVYLVLPERVHPKLWKGASRRYEPLNWVEIERKRQDKERTLQEHHKLVEGILKKDKKRRRKIEAAGIDYECPEFVGETLVIPKKIRFE</sequence>
<organism evidence="7 8">
    <name type="scientific">Kalanchoe fedtschenkoi</name>
    <name type="common">Lavender scallops</name>
    <name type="synonym">South American air plant</name>
    <dbReference type="NCBI Taxonomy" id="63787"/>
    <lineage>
        <taxon>Eukaryota</taxon>
        <taxon>Viridiplantae</taxon>
        <taxon>Streptophyta</taxon>
        <taxon>Embryophyta</taxon>
        <taxon>Tracheophyta</taxon>
        <taxon>Spermatophyta</taxon>
        <taxon>Magnoliopsida</taxon>
        <taxon>eudicotyledons</taxon>
        <taxon>Gunneridae</taxon>
        <taxon>Pentapetalae</taxon>
        <taxon>Saxifragales</taxon>
        <taxon>Crassulaceae</taxon>
        <taxon>Kalanchoe</taxon>
    </lineage>
</organism>
<comment type="subcellular location">
    <subcellularLocation>
        <location evidence="1">Nucleus</location>
        <location evidence="1">Nucleolus</location>
    </subcellularLocation>
</comment>
<reference evidence="7" key="1">
    <citation type="submission" date="2021-01" db="UniProtKB">
        <authorList>
            <consortium name="EnsemblPlants"/>
        </authorList>
    </citation>
    <scope>IDENTIFICATION</scope>
</reference>
<proteinExistence type="predicted"/>
<dbReference type="SUPFAM" id="SSF54928">
    <property type="entry name" value="RNA-binding domain, RBD"/>
    <property type="match status" value="1"/>
</dbReference>
<dbReference type="CDD" id="cd12307">
    <property type="entry name" value="RRM_NIFK_like"/>
    <property type="match status" value="1"/>
</dbReference>
<evidence type="ECO:0000313" key="7">
    <source>
        <dbReference type="EnsemblPlants" id="Kaladp0011s0584.1.v1.1"/>
    </source>
</evidence>
<feature type="domain" description="RRM" evidence="6">
    <location>
        <begin position="56"/>
        <end position="134"/>
    </location>
</feature>
<dbReference type="InterPro" id="IPR035979">
    <property type="entry name" value="RBD_domain_sf"/>
</dbReference>
<dbReference type="InterPro" id="IPR012677">
    <property type="entry name" value="Nucleotide-bd_a/b_plait_sf"/>
</dbReference>
<accession>A0A7N0RJ69</accession>
<protein>
    <recommendedName>
        <fullName evidence="6">RRM domain-containing protein</fullName>
    </recommendedName>
</protein>
<dbReference type="Pfam" id="PF00076">
    <property type="entry name" value="RRM_1"/>
    <property type="match status" value="1"/>
</dbReference>
<dbReference type="PANTHER" id="PTHR46754">
    <property type="entry name" value="MKI67 FHA DOMAIN-INTERACTING NUCLEOLAR PHOSPHOPROTEIN"/>
    <property type="match status" value="1"/>
</dbReference>
<keyword evidence="2 4" id="KW-0694">RNA-binding</keyword>
<dbReference type="PROSITE" id="PS50102">
    <property type="entry name" value="RRM"/>
    <property type="match status" value="1"/>
</dbReference>
<keyword evidence="3" id="KW-0539">Nucleus</keyword>
<dbReference type="GO" id="GO:0005730">
    <property type="term" value="C:nucleolus"/>
    <property type="evidence" value="ECO:0007669"/>
    <property type="project" value="UniProtKB-SubCell"/>
</dbReference>
<dbReference type="Gene3D" id="3.30.70.330">
    <property type="match status" value="1"/>
</dbReference>
<dbReference type="OMA" id="FYEKQMK"/>
<dbReference type="AlphaFoldDB" id="A0A7N0RJ69"/>
<evidence type="ECO:0000256" key="5">
    <source>
        <dbReference type="SAM" id="MobiDB-lite"/>
    </source>
</evidence>
<dbReference type="Gramene" id="Kaladp0011s0584.1.v1.1">
    <property type="protein sequence ID" value="Kaladp0011s0584.1.v1.1"/>
    <property type="gene ID" value="Kaladp0011s0584.v1.1"/>
</dbReference>